<evidence type="ECO:0000313" key="4">
    <source>
        <dbReference type="Proteomes" id="UP000553209"/>
    </source>
</evidence>
<evidence type="ECO:0000259" key="2">
    <source>
        <dbReference type="SMART" id="SM00382"/>
    </source>
</evidence>
<feature type="region of interest" description="Disordered" evidence="1">
    <location>
        <begin position="1"/>
        <end position="41"/>
    </location>
</feature>
<dbReference type="InterPro" id="IPR011704">
    <property type="entry name" value="ATPase_dyneun-rel_AAA"/>
</dbReference>
<gene>
    <name evidence="3" type="ORF">HGB44_20680</name>
</gene>
<dbReference type="SUPFAM" id="SSF52540">
    <property type="entry name" value="P-loop containing nucleoside triphosphate hydrolases"/>
    <property type="match status" value="1"/>
</dbReference>
<dbReference type="InterPro" id="IPR003593">
    <property type="entry name" value="AAA+_ATPase"/>
</dbReference>
<dbReference type="GO" id="GO:0005524">
    <property type="term" value="F:ATP binding"/>
    <property type="evidence" value="ECO:0007669"/>
    <property type="project" value="InterPro"/>
</dbReference>
<feature type="region of interest" description="Disordered" evidence="1">
    <location>
        <begin position="198"/>
        <end position="235"/>
    </location>
</feature>
<dbReference type="EMBL" id="JAAXPG010000020">
    <property type="protein sequence ID" value="NKZ00065.1"/>
    <property type="molecule type" value="Genomic_DNA"/>
</dbReference>
<dbReference type="AlphaFoldDB" id="A0A7X6MFG7"/>
<evidence type="ECO:0000313" key="3">
    <source>
        <dbReference type="EMBL" id="NKZ00065.1"/>
    </source>
</evidence>
<dbReference type="Proteomes" id="UP000553209">
    <property type="component" value="Unassembled WGS sequence"/>
</dbReference>
<keyword evidence="4" id="KW-1185">Reference proteome</keyword>
<dbReference type="SMART" id="SM00382">
    <property type="entry name" value="AAA"/>
    <property type="match status" value="1"/>
</dbReference>
<dbReference type="Pfam" id="PF07728">
    <property type="entry name" value="AAA_5"/>
    <property type="match status" value="1"/>
</dbReference>
<protein>
    <submittedName>
        <fullName evidence="3">AAA domain-containing protein</fullName>
    </submittedName>
</protein>
<sequence length="369" mass="39958">MTDWRIFRGTREPHEFRGLPDPPPWRAFDGGPPLPHPENEDEPHAAISYLASEEAVEQVNTALYLRRPLLVTGPPGAGKSALAEAVAHELRLGPLLYWPITSRVTLRDGLYRYDPLGRLYSASRAGGVREGSGGHAPEEHIGDHIRLGPLGTALLPFEKPRVLLIDEIDKSDIDLPNDLLTVFERGSYEIPELMRVHASGPGAPAKGAEGVRGSGGSGRRPAEADGPAPRSAHASGVEVLTADGAASATIRSGRVQCRAFPLVVMTSNGERAFPPAFLRRCVKLELRLPEEAGELAAIVHQHLQDLPPHLHDQIDALAKDFLAAHRGGGVLATDQLLNAAYMRWHTVGDPSMPREALARKLMRPLNGQD</sequence>
<dbReference type="GO" id="GO:0016887">
    <property type="term" value="F:ATP hydrolysis activity"/>
    <property type="evidence" value="ECO:0007669"/>
    <property type="project" value="InterPro"/>
</dbReference>
<comment type="caution">
    <text evidence="3">The sequence shown here is derived from an EMBL/GenBank/DDBJ whole genome shotgun (WGS) entry which is preliminary data.</text>
</comment>
<proteinExistence type="predicted"/>
<dbReference type="InterPro" id="IPR027417">
    <property type="entry name" value="P-loop_NTPase"/>
</dbReference>
<feature type="domain" description="AAA+ ATPase" evidence="2">
    <location>
        <begin position="65"/>
        <end position="290"/>
    </location>
</feature>
<dbReference type="Gene3D" id="3.40.50.300">
    <property type="entry name" value="P-loop containing nucleotide triphosphate hydrolases"/>
    <property type="match status" value="1"/>
</dbReference>
<feature type="compositionally biased region" description="Basic and acidic residues" evidence="1">
    <location>
        <begin position="1"/>
        <end position="18"/>
    </location>
</feature>
<accession>A0A7X6MFG7</accession>
<evidence type="ECO:0000256" key="1">
    <source>
        <dbReference type="SAM" id="MobiDB-lite"/>
    </source>
</evidence>
<reference evidence="3 4" key="1">
    <citation type="submission" date="2020-04" db="EMBL/GenBank/DDBJ databases">
        <title>MicrobeNet Type strains.</title>
        <authorList>
            <person name="Nicholson A.C."/>
        </authorList>
    </citation>
    <scope>NUCLEOTIDE SEQUENCE [LARGE SCALE GENOMIC DNA]</scope>
    <source>
        <strain evidence="3 4">ATCC 23612</strain>
    </source>
</reference>
<dbReference type="RefSeq" id="WP_061080207.1">
    <property type="nucleotide sequence ID" value="NZ_JAAXPG010000020.1"/>
</dbReference>
<dbReference type="CDD" id="cd00009">
    <property type="entry name" value="AAA"/>
    <property type="match status" value="1"/>
</dbReference>
<name>A0A7X6MFG7_9ACTN</name>
<organism evidence="3 4">
    <name type="scientific">Nocardiopsis alborubida</name>
    <dbReference type="NCBI Taxonomy" id="146802"/>
    <lineage>
        <taxon>Bacteria</taxon>
        <taxon>Bacillati</taxon>
        <taxon>Actinomycetota</taxon>
        <taxon>Actinomycetes</taxon>
        <taxon>Streptosporangiales</taxon>
        <taxon>Nocardiopsidaceae</taxon>
        <taxon>Nocardiopsis</taxon>
    </lineage>
</organism>